<accession>A0A2P2PZ17</accession>
<reference evidence="1" key="1">
    <citation type="submission" date="2018-02" db="EMBL/GenBank/DDBJ databases">
        <title>Rhizophora mucronata_Transcriptome.</title>
        <authorList>
            <person name="Meera S.P."/>
            <person name="Sreeshan A."/>
            <person name="Augustine A."/>
        </authorList>
    </citation>
    <scope>NUCLEOTIDE SEQUENCE</scope>
    <source>
        <tissue evidence="1">Leaf</tissue>
    </source>
</reference>
<protein>
    <submittedName>
        <fullName evidence="1">Uncharacterized protein</fullName>
    </submittedName>
</protein>
<dbReference type="AlphaFoldDB" id="A0A2P2PZ17"/>
<name>A0A2P2PZ17_RHIMU</name>
<proteinExistence type="predicted"/>
<evidence type="ECO:0000313" key="1">
    <source>
        <dbReference type="EMBL" id="MBX59972.1"/>
    </source>
</evidence>
<sequence length="69" mass="7810">MTLYPGANLPNQNYRGDSTVQMTHKGEYTEEIETLHQLSQGTDGIGVSFKKKKLSNLVWDPYLAENFGF</sequence>
<organism evidence="1">
    <name type="scientific">Rhizophora mucronata</name>
    <name type="common">Asiatic mangrove</name>
    <dbReference type="NCBI Taxonomy" id="61149"/>
    <lineage>
        <taxon>Eukaryota</taxon>
        <taxon>Viridiplantae</taxon>
        <taxon>Streptophyta</taxon>
        <taxon>Embryophyta</taxon>
        <taxon>Tracheophyta</taxon>
        <taxon>Spermatophyta</taxon>
        <taxon>Magnoliopsida</taxon>
        <taxon>eudicotyledons</taxon>
        <taxon>Gunneridae</taxon>
        <taxon>Pentapetalae</taxon>
        <taxon>rosids</taxon>
        <taxon>fabids</taxon>
        <taxon>Malpighiales</taxon>
        <taxon>Rhizophoraceae</taxon>
        <taxon>Rhizophora</taxon>
    </lineage>
</organism>
<dbReference type="EMBL" id="GGEC01079488">
    <property type="protein sequence ID" value="MBX59972.1"/>
    <property type="molecule type" value="Transcribed_RNA"/>
</dbReference>